<reference evidence="3" key="1">
    <citation type="journal article" date="2021" name="Proc. Natl. Acad. Sci. U.S.A.">
        <title>A Catalog of Tens of Thousands of Viruses from Human Metagenomes Reveals Hidden Associations with Chronic Diseases.</title>
        <authorList>
            <person name="Tisza M.J."/>
            <person name="Buck C.B."/>
        </authorList>
    </citation>
    <scope>NUCLEOTIDE SEQUENCE</scope>
    <source>
        <strain evidence="3">CtXQq5</strain>
    </source>
</reference>
<proteinExistence type="predicted"/>
<dbReference type="SMART" id="SM00530">
    <property type="entry name" value="HTH_XRE"/>
    <property type="match status" value="1"/>
</dbReference>
<dbReference type="PROSITE" id="PS50943">
    <property type="entry name" value="HTH_CROC1"/>
    <property type="match status" value="1"/>
</dbReference>
<dbReference type="InterPro" id="IPR001387">
    <property type="entry name" value="Cro/C1-type_HTH"/>
</dbReference>
<accession>A0A8S5N0N5</accession>
<sequence>MANLQIIKNIAETKCIPFKDVAEKIGITPDGLQKIIRRNSTTTETLEKIADALGVHAGIFFDGNSTSNQLINGNGNTASIYGDATAGVLADKEKEIEHLKQLLQEKERTIQILMNK</sequence>
<evidence type="ECO:0000313" key="3">
    <source>
        <dbReference type="EMBL" id="DAD88158.1"/>
    </source>
</evidence>
<keyword evidence="1" id="KW-0175">Coiled coil</keyword>
<dbReference type="CDD" id="cd00093">
    <property type="entry name" value="HTH_XRE"/>
    <property type="match status" value="1"/>
</dbReference>
<name>A0A8S5N0N5_9CAUD</name>
<evidence type="ECO:0000259" key="2">
    <source>
        <dbReference type="PROSITE" id="PS50943"/>
    </source>
</evidence>
<organism evidence="3">
    <name type="scientific">Siphoviridae sp. ctXQq5</name>
    <dbReference type="NCBI Taxonomy" id="2826368"/>
    <lineage>
        <taxon>Viruses</taxon>
        <taxon>Duplodnaviria</taxon>
        <taxon>Heunggongvirae</taxon>
        <taxon>Uroviricota</taxon>
        <taxon>Caudoviricetes</taxon>
    </lineage>
</organism>
<dbReference type="SUPFAM" id="SSF47413">
    <property type="entry name" value="lambda repressor-like DNA-binding domains"/>
    <property type="match status" value="1"/>
</dbReference>
<protein>
    <submittedName>
        <fullName evidence="3">Helix-turn-helix XRE-family like protein</fullName>
    </submittedName>
</protein>
<feature type="domain" description="HTH cro/C1-type" evidence="2">
    <location>
        <begin position="19"/>
        <end position="60"/>
    </location>
</feature>
<dbReference type="EMBL" id="BK015037">
    <property type="protein sequence ID" value="DAD88158.1"/>
    <property type="molecule type" value="Genomic_DNA"/>
</dbReference>
<dbReference type="InterPro" id="IPR010982">
    <property type="entry name" value="Lambda_DNA-bd_dom_sf"/>
</dbReference>
<dbReference type="Gene3D" id="1.10.260.40">
    <property type="entry name" value="lambda repressor-like DNA-binding domains"/>
    <property type="match status" value="1"/>
</dbReference>
<evidence type="ECO:0000256" key="1">
    <source>
        <dbReference type="SAM" id="Coils"/>
    </source>
</evidence>
<dbReference type="GO" id="GO:0003677">
    <property type="term" value="F:DNA binding"/>
    <property type="evidence" value="ECO:0007669"/>
    <property type="project" value="InterPro"/>
</dbReference>
<feature type="coiled-coil region" evidence="1">
    <location>
        <begin position="89"/>
        <end position="116"/>
    </location>
</feature>
<dbReference type="Pfam" id="PF01381">
    <property type="entry name" value="HTH_3"/>
    <property type="match status" value="1"/>
</dbReference>